<gene>
    <name evidence="2" type="ORF">FIBSPDRAFT_119806</name>
</gene>
<accession>A0A166CQI0</accession>
<keyword evidence="1" id="KW-0472">Membrane</keyword>
<keyword evidence="1" id="KW-0812">Transmembrane</keyword>
<dbReference type="OrthoDB" id="3266087at2759"/>
<feature type="transmembrane region" description="Helical" evidence="1">
    <location>
        <begin position="29"/>
        <end position="47"/>
    </location>
</feature>
<reference evidence="2 3" key="1">
    <citation type="journal article" date="2016" name="Mol. Biol. Evol.">
        <title>Comparative Genomics of Early-Diverging Mushroom-Forming Fungi Provides Insights into the Origins of Lignocellulose Decay Capabilities.</title>
        <authorList>
            <person name="Nagy L.G."/>
            <person name="Riley R."/>
            <person name="Tritt A."/>
            <person name="Adam C."/>
            <person name="Daum C."/>
            <person name="Floudas D."/>
            <person name="Sun H."/>
            <person name="Yadav J.S."/>
            <person name="Pangilinan J."/>
            <person name="Larsson K.H."/>
            <person name="Matsuura K."/>
            <person name="Barry K."/>
            <person name="Labutti K."/>
            <person name="Kuo R."/>
            <person name="Ohm R.A."/>
            <person name="Bhattacharya S.S."/>
            <person name="Shirouzu T."/>
            <person name="Yoshinaga Y."/>
            <person name="Martin F.M."/>
            <person name="Grigoriev I.V."/>
            <person name="Hibbett D.S."/>
        </authorList>
    </citation>
    <scope>NUCLEOTIDE SEQUENCE [LARGE SCALE GENOMIC DNA]</scope>
    <source>
        <strain evidence="2 3">CBS 109695</strain>
    </source>
</reference>
<dbReference type="EMBL" id="KV417625">
    <property type="protein sequence ID" value="KZP13902.1"/>
    <property type="molecule type" value="Genomic_DNA"/>
</dbReference>
<sequence length="150" mass="17042">MQDPRKPPRARATGWALHRRDEEEERSPVQAWLFFAGFVLFPVWWLASVMGTPETRRVGGSDVEKAVVVDDPQVERGGCFLAGPLRLCVRRMLISFLLFFLLQMRKRGVFDVALWQSSRCSRTSRSSSSSPSLRPGDPASIYVHTRLALH</sequence>
<protein>
    <submittedName>
        <fullName evidence="2">Uncharacterized protein</fullName>
    </submittedName>
</protein>
<feature type="transmembrane region" description="Helical" evidence="1">
    <location>
        <begin position="80"/>
        <end position="102"/>
    </location>
</feature>
<evidence type="ECO:0000313" key="3">
    <source>
        <dbReference type="Proteomes" id="UP000076532"/>
    </source>
</evidence>
<evidence type="ECO:0000313" key="2">
    <source>
        <dbReference type="EMBL" id="KZP13902.1"/>
    </source>
</evidence>
<name>A0A166CQI0_9AGAM</name>
<keyword evidence="1" id="KW-1133">Transmembrane helix</keyword>
<proteinExistence type="predicted"/>
<dbReference type="Proteomes" id="UP000076532">
    <property type="component" value="Unassembled WGS sequence"/>
</dbReference>
<keyword evidence="3" id="KW-1185">Reference proteome</keyword>
<evidence type="ECO:0000256" key="1">
    <source>
        <dbReference type="SAM" id="Phobius"/>
    </source>
</evidence>
<dbReference type="AlphaFoldDB" id="A0A166CQI0"/>
<organism evidence="2 3">
    <name type="scientific">Athelia psychrophila</name>
    <dbReference type="NCBI Taxonomy" id="1759441"/>
    <lineage>
        <taxon>Eukaryota</taxon>
        <taxon>Fungi</taxon>
        <taxon>Dikarya</taxon>
        <taxon>Basidiomycota</taxon>
        <taxon>Agaricomycotina</taxon>
        <taxon>Agaricomycetes</taxon>
        <taxon>Agaricomycetidae</taxon>
        <taxon>Atheliales</taxon>
        <taxon>Atheliaceae</taxon>
        <taxon>Athelia</taxon>
    </lineage>
</organism>